<name>A0ABR2BW43_9ROSI</name>
<evidence type="ECO:0000313" key="2">
    <source>
        <dbReference type="Proteomes" id="UP001472677"/>
    </source>
</evidence>
<reference evidence="1 2" key="1">
    <citation type="journal article" date="2024" name="G3 (Bethesda)">
        <title>Genome assembly of Hibiscus sabdariffa L. provides insights into metabolisms of medicinal natural products.</title>
        <authorList>
            <person name="Kim T."/>
        </authorList>
    </citation>
    <scope>NUCLEOTIDE SEQUENCE [LARGE SCALE GENOMIC DNA]</scope>
    <source>
        <strain evidence="1">TK-2024</strain>
        <tissue evidence="1">Old leaves</tissue>
    </source>
</reference>
<gene>
    <name evidence="1" type="ORF">V6N12_033614</name>
</gene>
<dbReference type="InterPro" id="IPR002885">
    <property type="entry name" value="PPR_rpt"/>
</dbReference>
<proteinExistence type="predicted"/>
<dbReference type="Pfam" id="PF01535">
    <property type="entry name" value="PPR"/>
    <property type="match status" value="1"/>
</dbReference>
<dbReference type="EMBL" id="JBBPBM010000079">
    <property type="protein sequence ID" value="KAK8511337.1"/>
    <property type="molecule type" value="Genomic_DNA"/>
</dbReference>
<organism evidence="1 2">
    <name type="scientific">Hibiscus sabdariffa</name>
    <name type="common">roselle</name>
    <dbReference type="NCBI Taxonomy" id="183260"/>
    <lineage>
        <taxon>Eukaryota</taxon>
        <taxon>Viridiplantae</taxon>
        <taxon>Streptophyta</taxon>
        <taxon>Embryophyta</taxon>
        <taxon>Tracheophyta</taxon>
        <taxon>Spermatophyta</taxon>
        <taxon>Magnoliopsida</taxon>
        <taxon>eudicotyledons</taxon>
        <taxon>Gunneridae</taxon>
        <taxon>Pentapetalae</taxon>
        <taxon>rosids</taxon>
        <taxon>malvids</taxon>
        <taxon>Malvales</taxon>
        <taxon>Malvaceae</taxon>
        <taxon>Malvoideae</taxon>
        <taxon>Hibiscus</taxon>
    </lineage>
</organism>
<evidence type="ECO:0000313" key="1">
    <source>
        <dbReference type="EMBL" id="KAK8511337.1"/>
    </source>
</evidence>
<dbReference type="InterPro" id="IPR050421">
    <property type="entry name" value="PPR"/>
</dbReference>
<dbReference type="Proteomes" id="UP001472677">
    <property type="component" value="Unassembled WGS sequence"/>
</dbReference>
<dbReference type="PANTHER" id="PTHR47928:SF91">
    <property type="entry name" value="OS06G0231400 PROTEIN"/>
    <property type="match status" value="1"/>
</dbReference>
<accession>A0ABR2BW43</accession>
<protein>
    <submittedName>
        <fullName evidence="1">Uncharacterized protein</fullName>
    </submittedName>
</protein>
<comment type="caution">
    <text evidence="1">The sequence shown here is derived from an EMBL/GenBank/DDBJ whole genome shotgun (WGS) entry which is preliminary data.</text>
</comment>
<dbReference type="NCBIfam" id="TIGR00756">
    <property type="entry name" value="PPR"/>
    <property type="match status" value="1"/>
</dbReference>
<dbReference type="PANTHER" id="PTHR47928">
    <property type="entry name" value="REPEAT-CONTAINING PROTEIN, PUTATIVE-RELATED"/>
    <property type="match status" value="1"/>
</dbReference>
<keyword evidence="2" id="KW-1185">Reference proteome</keyword>
<sequence length="158" mass="18262">MRLSSRADAGEELVSWNTVIAAYMQSNRFHEAFGLFNKSMWQAACMLRACTSLGALEQGEWTHGYIQNKRIELLCPLSIVLQIWYMNRTPNGVLWMVDLLRRAGLPTDRMPLSPDVGVLTRCSFWSMQHPWEYRVRRGDRHQSNRAGVGQQWTLYVIG</sequence>
<dbReference type="PROSITE" id="PS51375">
    <property type="entry name" value="PPR"/>
    <property type="match status" value="1"/>
</dbReference>